<feature type="non-terminal residue" evidence="1">
    <location>
        <position position="175"/>
    </location>
</feature>
<dbReference type="AlphaFoldDB" id="A0A382QEH4"/>
<evidence type="ECO:0000313" key="1">
    <source>
        <dbReference type="EMBL" id="SVC83964.1"/>
    </source>
</evidence>
<name>A0A382QEH4_9ZZZZ</name>
<accession>A0A382QEH4</accession>
<proteinExistence type="predicted"/>
<gene>
    <name evidence="1" type="ORF">METZ01_LOCUS336818</name>
</gene>
<organism evidence="1">
    <name type="scientific">marine metagenome</name>
    <dbReference type="NCBI Taxonomy" id="408172"/>
    <lineage>
        <taxon>unclassified sequences</taxon>
        <taxon>metagenomes</taxon>
        <taxon>ecological metagenomes</taxon>
    </lineage>
</organism>
<sequence length="175" mass="19878">MGNTKDFLRRACFEMLIPVLGICCLEWVSPECVQAKTDNASSSSKMEMRSLESRRVRQEPAFFQTGSGIRWQGVFFGVGFRHLSFGLENEQTLDSISPTKNGVAFNLGLFSEEEAYEFERQVSIVDAGRTMKVGNQLGKRLEVVQNTLSYSWFPMVLRDLYVQLGFGFQGSRSRF</sequence>
<dbReference type="EMBL" id="UINC01113980">
    <property type="protein sequence ID" value="SVC83964.1"/>
    <property type="molecule type" value="Genomic_DNA"/>
</dbReference>
<protein>
    <submittedName>
        <fullName evidence="1">Uncharacterized protein</fullName>
    </submittedName>
</protein>
<reference evidence="1" key="1">
    <citation type="submission" date="2018-05" db="EMBL/GenBank/DDBJ databases">
        <authorList>
            <person name="Lanie J.A."/>
            <person name="Ng W.-L."/>
            <person name="Kazmierczak K.M."/>
            <person name="Andrzejewski T.M."/>
            <person name="Davidsen T.M."/>
            <person name="Wayne K.J."/>
            <person name="Tettelin H."/>
            <person name="Glass J.I."/>
            <person name="Rusch D."/>
            <person name="Podicherti R."/>
            <person name="Tsui H.-C.T."/>
            <person name="Winkler M.E."/>
        </authorList>
    </citation>
    <scope>NUCLEOTIDE SEQUENCE</scope>
</reference>